<dbReference type="Gene3D" id="1.10.287.110">
    <property type="entry name" value="DnaJ domain"/>
    <property type="match status" value="1"/>
</dbReference>
<dbReference type="InterPro" id="IPR036869">
    <property type="entry name" value="J_dom_sf"/>
</dbReference>
<keyword evidence="3" id="KW-0811">Translocation</keyword>
<keyword evidence="3" id="KW-0813">Transport</keyword>
<reference evidence="8 9" key="1">
    <citation type="journal article" date="2016" name="Proc. Natl. Acad. Sci. U.S.A.">
        <title>Comparative genomics of biotechnologically important yeasts.</title>
        <authorList>
            <person name="Riley R."/>
            <person name="Haridas S."/>
            <person name="Wolfe K.H."/>
            <person name="Lopes M.R."/>
            <person name="Hittinger C.T."/>
            <person name="Goeker M."/>
            <person name="Salamov A.A."/>
            <person name="Wisecaver J.H."/>
            <person name="Long T.M."/>
            <person name="Calvey C.H."/>
            <person name="Aerts A.L."/>
            <person name="Barry K.W."/>
            <person name="Choi C."/>
            <person name="Clum A."/>
            <person name="Coughlan A.Y."/>
            <person name="Deshpande S."/>
            <person name="Douglass A.P."/>
            <person name="Hanson S.J."/>
            <person name="Klenk H.-P."/>
            <person name="LaButti K.M."/>
            <person name="Lapidus A."/>
            <person name="Lindquist E.A."/>
            <person name="Lipzen A.M."/>
            <person name="Meier-Kolthoff J.P."/>
            <person name="Ohm R.A."/>
            <person name="Otillar R.P."/>
            <person name="Pangilinan J.L."/>
            <person name="Peng Y."/>
            <person name="Rokas A."/>
            <person name="Rosa C.A."/>
            <person name="Scheuner C."/>
            <person name="Sibirny A.A."/>
            <person name="Slot J.C."/>
            <person name="Stielow J.B."/>
            <person name="Sun H."/>
            <person name="Kurtzman C.P."/>
            <person name="Blackwell M."/>
            <person name="Grigoriev I.V."/>
            <person name="Jeffries T.W."/>
        </authorList>
    </citation>
    <scope>NUCLEOTIDE SEQUENCE [LARGE SCALE GENOMIC DNA]</scope>
    <source>
        <strain evidence="9">ATCC 58044 / CBS 1984 / NCYC 433 / NRRL Y-366-8</strain>
    </source>
</reference>
<dbReference type="RefSeq" id="XP_019036249.1">
    <property type="nucleotide sequence ID" value="XM_019186589.1"/>
</dbReference>
<dbReference type="SMART" id="SM00271">
    <property type="entry name" value="DnaJ"/>
    <property type="match status" value="1"/>
</dbReference>
<dbReference type="GeneID" id="30203835"/>
<dbReference type="SUPFAM" id="SSF46565">
    <property type="entry name" value="Chaperone J-domain"/>
    <property type="match status" value="1"/>
</dbReference>
<keyword evidence="9" id="KW-1185">Reference proteome</keyword>
<evidence type="ECO:0000259" key="7">
    <source>
        <dbReference type="PROSITE" id="PS50076"/>
    </source>
</evidence>
<keyword evidence="2" id="KW-0999">Mitochondrion inner membrane</keyword>
<dbReference type="OrthoDB" id="240298at2759"/>
<dbReference type="Proteomes" id="UP000094112">
    <property type="component" value="Unassembled WGS sequence"/>
</dbReference>
<evidence type="ECO:0000256" key="6">
    <source>
        <dbReference type="ARBA" id="ARBA00023186"/>
    </source>
</evidence>
<sequence length="101" mass="11779">MNGIRLTEHGSNNYMKVNSHLREKFKRHPGGFNPRHMTEGEALDILNITGDEIMKLDKDMLKKKHRALMIQNHPDRGGSPYLAMKINEAKEVLEKSYMFRK</sequence>
<accession>A0A1E3NWI5</accession>
<dbReference type="GO" id="GO:0001405">
    <property type="term" value="C:PAM complex, Tim23 associated import motor"/>
    <property type="evidence" value="ECO:0007669"/>
    <property type="project" value="EnsemblFungi"/>
</dbReference>
<keyword evidence="4" id="KW-0496">Mitochondrion</keyword>
<evidence type="ECO:0000256" key="5">
    <source>
        <dbReference type="ARBA" id="ARBA00023136"/>
    </source>
</evidence>
<dbReference type="AlphaFoldDB" id="A0A1E3NWI5"/>
<dbReference type="PANTHER" id="PTHR12763:SF29">
    <property type="entry name" value="MITOCHONDRIAL DNAJ HOMOLOG 2"/>
    <property type="match status" value="1"/>
</dbReference>
<keyword evidence="3" id="KW-0653">Protein transport</keyword>
<dbReference type="GO" id="GO:0001671">
    <property type="term" value="F:ATPase activator activity"/>
    <property type="evidence" value="ECO:0007669"/>
    <property type="project" value="EnsemblFungi"/>
</dbReference>
<comment type="subcellular location">
    <subcellularLocation>
        <location evidence="1">Mitochondrion inner membrane</location>
    </subcellularLocation>
</comment>
<feature type="domain" description="J" evidence="7">
    <location>
        <begin position="41"/>
        <end position="101"/>
    </location>
</feature>
<evidence type="ECO:0000313" key="9">
    <source>
        <dbReference type="Proteomes" id="UP000094112"/>
    </source>
</evidence>
<dbReference type="PANTHER" id="PTHR12763">
    <property type="match status" value="1"/>
</dbReference>
<keyword evidence="5" id="KW-0472">Membrane</keyword>
<dbReference type="EMBL" id="KV454214">
    <property type="protein sequence ID" value="ODQ57042.1"/>
    <property type="molecule type" value="Genomic_DNA"/>
</dbReference>
<dbReference type="InterPro" id="IPR001623">
    <property type="entry name" value="DnaJ_domain"/>
</dbReference>
<evidence type="ECO:0000313" key="8">
    <source>
        <dbReference type="EMBL" id="ODQ57042.1"/>
    </source>
</evidence>
<evidence type="ECO:0000256" key="4">
    <source>
        <dbReference type="ARBA" id="ARBA00023128"/>
    </source>
</evidence>
<dbReference type="FunFam" id="1.10.287.110:FF:000001">
    <property type="entry name" value="Import inner membrane translocase subunit tim14"/>
    <property type="match status" value="1"/>
</dbReference>
<evidence type="ECO:0000256" key="3">
    <source>
        <dbReference type="ARBA" id="ARBA00023010"/>
    </source>
</evidence>
<name>A0A1E3NWI5_WICAA</name>
<dbReference type="PROSITE" id="PS50076">
    <property type="entry name" value="DNAJ_2"/>
    <property type="match status" value="1"/>
</dbReference>
<evidence type="ECO:0000256" key="1">
    <source>
        <dbReference type="ARBA" id="ARBA00004273"/>
    </source>
</evidence>
<proteinExistence type="predicted"/>
<dbReference type="STRING" id="683960.A0A1E3NWI5"/>
<organism evidence="8 9">
    <name type="scientific">Wickerhamomyces anomalus (strain ATCC 58044 / CBS 1984 / NCYC 433 / NRRL Y-366-8)</name>
    <name type="common">Yeast</name>
    <name type="synonym">Hansenula anomala</name>
    <dbReference type="NCBI Taxonomy" id="683960"/>
    <lineage>
        <taxon>Eukaryota</taxon>
        <taxon>Fungi</taxon>
        <taxon>Dikarya</taxon>
        <taxon>Ascomycota</taxon>
        <taxon>Saccharomycotina</taxon>
        <taxon>Saccharomycetes</taxon>
        <taxon>Phaffomycetales</taxon>
        <taxon>Wickerhamomycetaceae</taxon>
        <taxon>Wickerhamomyces</taxon>
    </lineage>
</organism>
<gene>
    <name evidence="8" type="ORF">WICANDRAFT_97545</name>
</gene>
<dbReference type="GO" id="GO:0030150">
    <property type="term" value="P:protein import into mitochondrial matrix"/>
    <property type="evidence" value="ECO:0007669"/>
    <property type="project" value="EnsemblFungi"/>
</dbReference>
<evidence type="ECO:0000256" key="2">
    <source>
        <dbReference type="ARBA" id="ARBA00022792"/>
    </source>
</evidence>
<protein>
    <recommendedName>
        <fullName evidence="7">J domain-containing protein</fullName>
    </recommendedName>
</protein>
<keyword evidence="6" id="KW-0143">Chaperone</keyword>